<name>A0A4V6DHW3_9PEZI</name>
<keyword evidence="10" id="KW-1185">Reference proteome</keyword>
<evidence type="ECO:0000256" key="7">
    <source>
        <dbReference type="ARBA" id="ARBA00022801"/>
    </source>
</evidence>
<accession>A0A4V6DHW3</accession>
<comment type="similarity">
    <text evidence="2">Belongs to the RNase H family.</text>
</comment>
<evidence type="ECO:0000256" key="1">
    <source>
        <dbReference type="ARBA" id="ARBA00000077"/>
    </source>
</evidence>
<dbReference type="SUPFAM" id="SSF53098">
    <property type="entry name" value="Ribonuclease H-like"/>
    <property type="match status" value="1"/>
</dbReference>
<sequence length="291" mass="32807">MSPHRQTLLSQALSAFSPSFLPRTVSPGLRAILTRLPLFCLARPAHIFPPPVDPTCWVIIVRMSSTHHDSKIHRLPWQADRKFDPAMNFHPRGTHLRSIELHHHGPWVFLSCRLGDPCPACDQFPAHTNCIVIAVDGACRGNGMTDAIAAVGVYVGEDSPYNMSLRLDEPNPTNQIAELRAGYHGLKVARDIQRVGVKNIKLTKVVIKSDSEYLVKGMTEWVFRWEENGYRTARGTPVVNANFFRLLQRLVSQLNDRGVEVLFCHVKRQDNAEADERANEALDMFDVGYYS</sequence>
<dbReference type="GO" id="GO:0003676">
    <property type="term" value="F:nucleic acid binding"/>
    <property type="evidence" value="ECO:0007669"/>
    <property type="project" value="InterPro"/>
</dbReference>
<dbReference type="PANTHER" id="PTHR10642">
    <property type="entry name" value="RIBONUCLEASE H1"/>
    <property type="match status" value="1"/>
</dbReference>
<evidence type="ECO:0000256" key="4">
    <source>
        <dbReference type="ARBA" id="ARBA00022722"/>
    </source>
</evidence>
<evidence type="ECO:0000259" key="8">
    <source>
        <dbReference type="PROSITE" id="PS50879"/>
    </source>
</evidence>
<dbReference type="GO" id="GO:0043137">
    <property type="term" value="P:DNA replication, removal of RNA primer"/>
    <property type="evidence" value="ECO:0007669"/>
    <property type="project" value="TreeGrafter"/>
</dbReference>
<dbReference type="PANTHER" id="PTHR10642:SF26">
    <property type="entry name" value="RIBONUCLEASE H1"/>
    <property type="match status" value="1"/>
</dbReference>
<evidence type="ECO:0000256" key="2">
    <source>
        <dbReference type="ARBA" id="ARBA00005300"/>
    </source>
</evidence>
<dbReference type="Gene3D" id="3.30.420.10">
    <property type="entry name" value="Ribonuclease H-like superfamily/Ribonuclease H"/>
    <property type="match status" value="1"/>
</dbReference>
<dbReference type="PROSITE" id="PS50879">
    <property type="entry name" value="RNASE_H_1"/>
    <property type="match status" value="1"/>
</dbReference>
<protein>
    <recommendedName>
        <fullName evidence="3">ribonuclease H</fullName>
        <ecNumber evidence="3">3.1.26.4</ecNumber>
    </recommendedName>
</protein>
<dbReference type="CDD" id="cd13934">
    <property type="entry name" value="RNase_H_Dikarya_like"/>
    <property type="match status" value="1"/>
</dbReference>
<proteinExistence type="inferred from homology"/>
<dbReference type="InterPro" id="IPR050092">
    <property type="entry name" value="RNase_H"/>
</dbReference>
<dbReference type="EC" id="3.1.26.4" evidence="3"/>
<dbReference type="InterPro" id="IPR036397">
    <property type="entry name" value="RNaseH_sf"/>
</dbReference>
<dbReference type="InterPro" id="IPR012337">
    <property type="entry name" value="RNaseH-like_sf"/>
</dbReference>
<dbReference type="GO" id="GO:0046872">
    <property type="term" value="F:metal ion binding"/>
    <property type="evidence" value="ECO:0007669"/>
    <property type="project" value="UniProtKB-KW"/>
</dbReference>
<comment type="catalytic activity">
    <reaction evidence="1">
        <text>Endonucleolytic cleavage to 5'-phosphomonoester.</text>
        <dbReference type="EC" id="3.1.26.4"/>
    </reaction>
</comment>
<dbReference type="GO" id="GO:0004523">
    <property type="term" value="F:RNA-DNA hybrid ribonuclease activity"/>
    <property type="evidence" value="ECO:0007669"/>
    <property type="project" value="UniProtKB-EC"/>
</dbReference>
<gene>
    <name evidence="9" type="primary">RNASEH1</name>
    <name evidence="9" type="ORF">CTA1_7897</name>
</gene>
<dbReference type="Pfam" id="PF00075">
    <property type="entry name" value="RNase_H"/>
    <property type="match status" value="1"/>
</dbReference>
<keyword evidence="5" id="KW-0479">Metal-binding</keyword>
<evidence type="ECO:0000313" key="9">
    <source>
        <dbReference type="EMBL" id="TKW58156.1"/>
    </source>
</evidence>
<evidence type="ECO:0000256" key="6">
    <source>
        <dbReference type="ARBA" id="ARBA00022759"/>
    </source>
</evidence>
<organism evidence="9 10">
    <name type="scientific">Colletotrichum tanaceti</name>
    <dbReference type="NCBI Taxonomy" id="1306861"/>
    <lineage>
        <taxon>Eukaryota</taxon>
        <taxon>Fungi</taxon>
        <taxon>Dikarya</taxon>
        <taxon>Ascomycota</taxon>
        <taxon>Pezizomycotina</taxon>
        <taxon>Sordariomycetes</taxon>
        <taxon>Hypocreomycetidae</taxon>
        <taxon>Glomerellales</taxon>
        <taxon>Glomerellaceae</taxon>
        <taxon>Colletotrichum</taxon>
        <taxon>Colletotrichum destructivum species complex</taxon>
    </lineage>
</organism>
<evidence type="ECO:0000256" key="3">
    <source>
        <dbReference type="ARBA" id="ARBA00012180"/>
    </source>
</evidence>
<dbReference type="EMBL" id="PJEX01000029">
    <property type="protein sequence ID" value="TKW58156.1"/>
    <property type="molecule type" value="Genomic_DNA"/>
</dbReference>
<feature type="domain" description="RNase H type-1" evidence="8">
    <location>
        <begin position="127"/>
        <end position="283"/>
    </location>
</feature>
<evidence type="ECO:0000313" key="10">
    <source>
        <dbReference type="Proteomes" id="UP000310108"/>
    </source>
</evidence>
<dbReference type="InterPro" id="IPR002156">
    <property type="entry name" value="RNaseH_domain"/>
</dbReference>
<keyword evidence="6" id="KW-0255">Endonuclease</keyword>
<dbReference type="AlphaFoldDB" id="A0A4V6DHW3"/>
<dbReference type="Proteomes" id="UP000310108">
    <property type="component" value="Unassembled WGS sequence"/>
</dbReference>
<keyword evidence="4" id="KW-0540">Nuclease</keyword>
<keyword evidence="7" id="KW-0378">Hydrolase</keyword>
<dbReference type="STRING" id="1306861.A0A4V6DHW3"/>
<evidence type="ECO:0000256" key="5">
    <source>
        <dbReference type="ARBA" id="ARBA00022723"/>
    </source>
</evidence>
<comment type="caution">
    <text evidence="9">The sequence shown here is derived from an EMBL/GenBank/DDBJ whole genome shotgun (WGS) entry which is preliminary data.</text>
</comment>
<reference evidence="9 10" key="1">
    <citation type="journal article" date="2019" name="PLoS ONE">
        <title>Comparative genome analysis indicates high evolutionary potential of pathogenicity genes in Colletotrichum tanaceti.</title>
        <authorList>
            <person name="Lelwala R.V."/>
            <person name="Korhonen P.K."/>
            <person name="Young N.D."/>
            <person name="Scott J.B."/>
            <person name="Ades P.A."/>
            <person name="Gasser R.B."/>
            <person name="Taylor P.W.J."/>
        </authorList>
    </citation>
    <scope>NUCLEOTIDE SEQUENCE [LARGE SCALE GENOMIC DNA]</scope>
    <source>
        <strain evidence="9">BRIP57314</strain>
    </source>
</reference>